<keyword evidence="2" id="KW-0479">Metal-binding</keyword>
<evidence type="ECO:0000313" key="5">
    <source>
        <dbReference type="EMBL" id="SVC61785.1"/>
    </source>
</evidence>
<dbReference type="Pfam" id="PF03328">
    <property type="entry name" value="HpcH_HpaI"/>
    <property type="match status" value="1"/>
</dbReference>
<comment type="similarity">
    <text evidence="1">Belongs to the HpcH/HpaI aldolase family.</text>
</comment>
<evidence type="ECO:0000256" key="1">
    <source>
        <dbReference type="ARBA" id="ARBA00005568"/>
    </source>
</evidence>
<evidence type="ECO:0000256" key="3">
    <source>
        <dbReference type="ARBA" id="ARBA00023239"/>
    </source>
</evidence>
<proteinExistence type="inferred from homology"/>
<gene>
    <name evidence="5" type="ORF">METZ01_LOCUS314639</name>
</gene>
<name>A0A382NN93_9ZZZZ</name>
<dbReference type="SUPFAM" id="SSF51621">
    <property type="entry name" value="Phosphoenolpyruvate/pyruvate domain"/>
    <property type="match status" value="1"/>
</dbReference>
<dbReference type="InterPro" id="IPR050251">
    <property type="entry name" value="HpcH-HpaI_aldolase"/>
</dbReference>
<sequence length="180" mass="19824">ETAYLKRALDSGAYGLIVPQVRTAEEVQRVVDDCRYPPQGKRGFGPRRPSNYGRFAGDGFIRTMNEYVFVSVQIEHIDAYHQLDDIIAIEGLDAIAIGPMDLSGSMGIPGQVDHPDVVQIMQSIVDKSRAAGLYAGMGMGANESLARIWADRGVQWIQIGCDFEYMIQRLDTLTAALRGT</sequence>
<evidence type="ECO:0000259" key="4">
    <source>
        <dbReference type="Pfam" id="PF03328"/>
    </source>
</evidence>
<organism evidence="5">
    <name type="scientific">marine metagenome</name>
    <dbReference type="NCBI Taxonomy" id="408172"/>
    <lineage>
        <taxon>unclassified sequences</taxon>
        <taxon>metagenomes</taxon>
        <taxon>ecological metagenomes</taxon>
    </lineage>
</organism>
<evidence type="ECO:0000256" key="2">
    <source>
        <dbReference type="ARBA" id="ARBA00022723"/>
    </source>
</evidence>
<reference evidence="5" key="1">
    <citation type="submission" date="2018-05" db="EMBL/GenBank/DDBJ databases">
        <authorList>
            <person name="Lanie J.A."/>
            <person name="Ng W.-L."/>
            <person name="Kazmierczak K.M."/>
            <person name="Andrzejewski T.M."/>
            <person name="Davidsen T.M."/>
            <person name="Wayne K.J."/>
            <person name="Tettelin H."/>
            <person name="Glass J.I."/>
            <person name="Rusch D."/>
            <person name="Podicherti R."/>
            <person name="Tsui H.-C.T."/>
            <person name="Winkler M.E."/>
        </authorList>
    </citation>
    <scope>NUCLEOTIDE SEQUENCE</scope>
</reference>
<accession>A0A382NN93</accession>
<feature type="non-terminal residue" evidence="5">
    <location>
        <position position="1"/>
    </location>
</feature>
<dbReference type="PANTHER" id="PTHR30502:SF0">
    <property type="entry name" value="PHOSPHOENOLPYRUVATE CARBOXYLASE FAMILY PROTEIN"/>
    <property type="match status" value="1"/>
</dbReference>
<dbReference type="EMBL" id="UINC01101177">
    <property type="protein sequence ID" value="SVC61785.1"/>
    <property type="molecule type" value="Genomic_DNA"/>
</dbReference>
<dbReference type="InterPro" id="IPR015813">
    <property type="entry name" value="Pyrv/PenolPyrv_kinase-like_dom"/>
</dbReference>
<dbReference type="PANTHER" id="PTHR30502">
    <property type="entry name" value="2-KETO-3-DEOXY-L-RHAMNONATE ALDOLASE"/>
    <property type="match status" value="1"/>
</dbReference>
<dbReference type="InterPro" id="IPR005000">
    <property type="entry name" value="Aldolase/citrate-lyase_domain"/>
</dbReference>
<dbReference type="GO" id="GO:0005737">
    <property type="term" value="C:cytoplasm"/>
    <property type="evidence" value="ECO:0007669"/>
    <property type="project" value="TreeGrafter"/>
</dbReference>
<dbReference type="Gene3D" id="3.20.20.60">
    <property type="entry name" value="Phosphoenolpyruvate-binding domains"/>
    <property type="match status" value="1"/>
</dbReference>
<feature type="domain" description="HpcH/HpaI aldolase/citrate lyase" evidence="4">
    <location>
        <begin position="5"/>
        <end position="167"/>
    </location>
</feature>
<dbReference type="GO" id="GO:0016832">
    <property type="term" value="F:aldehyde-lyase activity"/>
    <property type="evidence" value="ECO:0007669"/>
    <property type="project" value="TreeGrafter"/>
</dbReference>
<keyword evidence="3" id="KW-0456">Lyase</keyword>
<dbReference type="AlphaFoldDB" id="A0A382NN93"/>
<protein>
    <recommendedName>
        <fullName evidence="4">HpcH/HpaI aldolase/citrate lyase domain-containing protein</fullName>
    </recommendedName>
</protein>
<dbReference type="GO" id="GO:0046872">
    <property type="term" value="F:metal ion binding"/>
    <property type="evidence" value="ECO:0007669"/>
    <property type="project" value="UniProtKB-KW"/>
</dbReference>
<dbReference type="InterPro" id="IPR040442">
    <property type="entry name" value="Pyrv_kinase-like_dom_sf"/>
</dbReference>